<keyword evidence="1" id="KW-0472">Membrane</keyword>
<feature type="domain" description="Peptidase M1 membrane alanine aminopeptidase" evidence="2">
    <location>
        <begin position="868"/>
        <end position="1066"/>
    </location>
</feature>
<dbReference type="EMBL" id="JBHUMA010000006">
    <property type="protein sequence ID" value="MFD2599706.1"/>
    <property type="molecule type" value="Genomic_DNA"/>
</dbReference>
<evidence type="ECO:0000313" key="4">
    <source>
        <dbReference type="Proteomes" id="UP001597393"/>
    </source>
</evidence>
<feature type="transmembrane region" description="Helical" evidence="1">
    <location>
        <begin position="569"/>
        <end position="590"/>
    </location>
</feature>
<feature type="transmembrane region" description="Helical" evidence="1">
    <location>
        <begin position="406"/>
        <end position="428"/>
    </location>
</feature>
<dbReference type="RefSeq" id="WP_380869833.1">
    <property type="nucleotide sequence ID" value="NZ_JBHUMA010000006.1"/>
</dbReference>
<feature type="transmembrane region" description="Helical" evidence="1">
    <location>
        <begin position="327"/>
        <end position="347"/>
    </location>
</feature>
<keyword evidence="3" id="KW-0031">Aminopeptidase</keyword>
<evidence type="ECO:0000313" key="3">
    <source>
        <dbReference type="EMBL" id="MFD2599706.1"/>
    </source>
</evidence>
<dbReference type="GO" id="GO:0004177">
    <property type="term" value="F:aminopeptidase activity"/>
    <property type="evidence" value="ECO:0007669"/>
    <property type="project" value="UniProtKB-KW"/>
</dbReference>
<dbReference type="Gene3D" id="1.10.390.10">
    <property type="entry name" value="Neutral Protease Domain 2"/>
    <property type="match status" value="1"/>
</dbReference>
<feature type="transmembrane region" description="Helical" evidence="1">
    <location>
        <begin position="477"/>
        <end position="494"/>
    </location>
</feature>
<feature type="transmembrane region" description="Helical" evidence="1">
    <location>
        <begin position="448"/>
        <end position="470"/>
    </location>
</feature>
<keyword evidence="3" id="KW-0378">Hydrolase</keyword>
<gene>
    <name evidence="3" type="ORF">ACFSQ3_12165</name>
</gene>
<sequence length="1215" mass="139687">MFSTIFLFEIKRWLKNPVFYVYCAVFFGLALFLSLSAMGAFDAATSTTSRPTFVNSPTNIAGYLNSFSTLIYFLLPTIVGAAVYRDYQYQFHQVLFSYPLTKPSYLFGKFFGSFAITMLIPLCCMLAFIVAQWMPNVNPELIGPNNAFAYLQAFFIIIVPNMLLFGLMVFAVVNYSRNIYAGFVFVLMLFIFQAAFNTMSNDIENEYLMAMLDPFGFEPISYYTKYWSVDEQNTRMMPLNDVFLYNRLIWLGVSLLIGSIVYYTFSFSHLGHQLGKRKDGKRLVKENFGVVMQINLPKVTLAYGFLSRLAVAWRLSFYEFKAIVRNWTFAIIMIIAALLVLSVTSIMSEIMGTETYPVTWQLLETIGAIYGFLIVILIFLFAGILTQRARMAKMDFMVDATAVPNWTLYLSRVFAMIQMVGLILLISMLTGVGYQIFQQYYKFEIGHYLLELFVLDLPKYVVFIFFALFIHSFFKNYFVGFIVCIFLYVGIPYLSKIGVEQSIYIFNSGGGYSYSDMNGYGSLRNHHYYRLYWLLFGFVLSGLTLLLWRRGLMGSLKDRFKTINLRARASLLIPTTVFLIAFLCLGYAIYYHNNIAQPYYSSNDQERLAVEHEKKYKHYADMPTPRLIDVKLNMDIYPKERGYKASLDMKYVNRTNKLVDTLFMSHNDNIVSEDFSLPIRLVVNDTVGNVKIYALENPLQPEDTLAVKFEFANKANTFLVDKSPILQNGTFLNSAMFPSFAYDPNAEISDNNIRKKYGLQPKDRMLNPTDSAGLANNYISHDADWIDFEATISTSADQIAIAPGYLQKEWTSEDGRRHFHYKMDNKMLNFYSVISARYEVMRDSLDDVKLEIYYHKDHPYNLDRMMASMKKSLTYYQENYSPYQFTQMRIIEFPKTHGTFAQAFANTVPFSEAIGFIAKVDEDNPNGIDFPYSVASHEFAHQWWAHQVIGGNVKGATMLSESLSEYSSLKVLEHTYGRNQMRKFLKEALDKYLQGRSNERIGENPLMLNENQAYIHYNKGSLVMYALSDLFGEKNFNAVLSDYVDQVAFQYPPYTNSIELVDLLKARMPDSLQYAIHDMMETITLYDNSVISAKSKPLADGKYEVDLAFEVRKYRTDAKGKMIFDDKTGKASKTPAKQDSSASLPLQDYVDIAIFGEPKKSGKYNVDNPIYEKRIKIDKTLNNMRIVVDSKPIEVGVDPNNKLIDANSDDNRKKI</sequence>
<dbReference type="SUPFAM" id="SSF55486">
    <property type="entry name" value="Metalloproteases ('zincins'), catalytic domain"/>
    <property type="match status" value="1"/>
</dbReference>
<dbReference type="Pfam" id="PF01433">
    <property type="entry name" value="Peptidase_M1"/>
    <property type="match status" value="1"/>
</dbReference>
<reference evidence="4" key="1">
    <citation type="journal article" date="2019" name="Int. J. Syst. Evol. Microbiol.">
        <title>The Global Catalogue of Microorganisms (GCM) 10K type strain sequencing project: providing services to taxonomists for standard genome sequencing and annotation.</title>
        <authorList>
            <consortium name="The Broad Institute Genomics Platform"/>
            <consortium name="The Broad Institute Genome Sequencing Center for Infectious Disease"/>
            <person name="Wu L."/>
            <person name="Ma J."/>
        </authorList>
    </citation>
    <scope>NUCLEOTIDE SEQUENCE [LARGE SCALE GENOMIC DNA]</scope>
    <source>
        <strain evidence="4">KCTC 42248</strain>
    </source>
</reference>
<protein>
    <submittedName>
        <fullName evidence="3">M1 family aminopeptidase</fullName>
    </submittedName>
</protein>
<feature type="transmembrane region" description="Helical" evidence="1">
    <location>
        <begin position="150"/>
        <end position="172"/>
    </location>
</feature>
<feature type="transmembrane region" description="Helical" evidence="1">
    <location>
        <begin position="531"/>
        <end position="548"/>
    </location>
</feature>
<feature type="transmembrane region" description="Helical" evidence="1">
    <location>
        <begin position="248"/>
        <end position="268"/>
    </location>
</feature>
<keyword evidence="4" id="KW-1185">Reference proteome</keyword>
<evidence type="ECO:0000259" key="2">
    <source>
        <dbReference type="Pfam" id="PF01433"/>
    </source>
</evidence>
<feature type="transmembrane region" description="Helical" evidence="1">
    <location>
        <begin position="20"/>
        <end position="41"/>
    </location>
</feature>
<evidence type="ECO:0000256" key="1">
    <source>
        <dbReference type="SAM" id="Phobius"/>
    </source>
</evidence>
<dbReference type="InterPro" id="IPR014782">
    <property type="entry name" value="Peptidase_M1_dom"/>
</dbReference>
<dbReference type="Proteomes" id="UP001597393">
    <property type="component" value="Unassembled WGS sequence"/>
</dbReference>
<feature type="transmembrane region" description="Helical" evidence="1">
    <location>
        <begin position="367"/>
        <end position="385"/>
    </location>
</feature>
<feature type="transmembrane region" description="Helical" evidence="1">
    <location>
        <begin position="105"/>
        <end position="130"/>
    </location>
</feature>
<keyword evidence="3" id="KW-0645">Protease</keyword>
<name>A0ABW5NKQ9_9SPHI</name>
<proteinExistence type="predicted"/>
<organism evidence="3 4">
    <name type="scientific">Sphingobacterium corticis</name>
    <dbReference type="NCBI Taxonomy" id="1812823"/>
    <lineage>
        <taxon>Bacteria</taxon>
        <taxon>Pseudomonadati</taxon>
        <taxon>Bacteroidota</taxon>
        <taxon>Sphingobacteriia</taxon>
        <taxon>Sphingobacteriales</taxon>
        <taxon>Sphingobacteriaceae</taxon>
        <taxon>Sphingobacterium</taxon>
    </lineage>
</organism>
<accession>A0ABW5NKQ9</accession>
<comment type="caution">
    <text evidence="3">The sequence shown here is derived from an EMBL/GenBank/DDBJ whole genome shotgun (WGS) entry which is preliminary data.</text>
</comment>
<feature type="transmembrane region" description="Helical" evidence="1">
    <location>
        <begin position="61"/>
        <end position="84"/>
    </location>
</feature>
<keyword evidence="1" id="KW-1133">Transmembrane helix</keyword>
<feature type="transmembrane region" description="Helical" evidence="1">
    <location>
        <begin position="179"/>
        <end position="196"/>
    </location>
</feature>
<dbReference type="InterPro" id="IPR027268">
    <property type="entry name" value="Peptidase_M4/M1_CTD_sf"/>
</dbReference>
<keyword evidence="1" id="KW-0812">Transmembrane</keyword>